<name>A0A1B9QYK0_9VIBR</name>
<dbReference type="AlphaFoldDB" id="A0A1B9QYK0"/>
<gene>
    <name evidence="1" type="ORF">A6E14_10395</name>
</gene>
<protein>
    <submittedName>
        <fullName evidence="1">Uncharacterized protein</fullName>
    </submittedName>
</protein>
<evidence type="ECO:0000313" key="1">
    <source>
        <dbReference type="EMBL" id="OCH75810.1"/>
    </source>
</evidence>
<keyword evidence="2" id="KW-1185">Reference proteome</keyword>
<accession>A0A1B9QYK0</accession>
<organism evidence="1 2">
    <name type="scientific">Vibrio genomosp. F10</name>
    <dbReference type="NCBI Taxonomy" id="723171"/>
    <lineage>
        <taxon>Bacteria</taxon>
        <taxon>Pseudomonadati</taxon>
        <taxon>Pseudomonadota</taxon>
        <taxon>Gammaproteobacteria</taxon>
        <taxon>Vibrionales</taxon>
        <taxon>Vibrionaceae</taxon>
        <taxon>Vibrio</taxon>
    </lineage>
</organism>
<dbReference type="EMBL" id="MAJZ01000507">
    <property type="protein sequence ID" value="OCH75810.1"/>
    <property type="molecule type" value="Genomic_DNA"/>
</dbReference>
<proteinExistence type="predicted"/>
<reference evidence="2" key="1">
    <citation type="submission" date="2016-06" db="EMBL/GenBank/DDBJ databases">
        <authorList>
            <person name="Hehemann J.-H."/>
            <person name="Arevalo P."/>
            <person name="Datta M.S."/>
            <person name="Polz M.F."/>
        </authorList>
    </citation>
    <scope>NUCLEOTIDE SEQUENCE [LARGE SCALE GENOMIC DNA]</scope>
    <source>
        <strain evidence="2">9CSC122</strain>
    </source>
</reference>
<dbReference type="RefSeq" id="WP_017034171.1">
    <property type="nucleotide sequence ID" value="NZ_JBNGCH010000507.1"/>
</dbReference>
<comment type="caution">
    <text evidence="1">The sequence shown here is derived from an EMBL/GenBank/DDBJ whole genome shotgun (WGS) entry which is preliminary data.</text>
</comment>
<dbReference type="Proteomes" id="UP000093173">
    <property type="component" value="Unassembled WGS sequence"/>
</dbReference>
<evidence type="ECO:0000313" key="2">
    <source>
        <dbReference type="Proteomes" id="UP000093173"/>
    </source>
</evidence>
<sequence length="180" mass="20279">MSSPTLSSSYLYSASFYHFSLADKELLALDIAPSLPTDMSERIRIVQSQLKELLHLAGQVVFEYQVADMPHKANMIMLYRGLVFVVVFRIGEREYKAEDIALAQEFAMALKKDHSLCADRFIVPVVIATEAGPKGCDIEVSPQRVMNTIVDNGNNLAALLEHFANQFKADEIEVIRWLEE</sequence>